<dbReference type="PANTHER" id="PTHR33336:SF3">
    <property type="entry name" value="ABM DOMAIN-CONTAINING PROTEIN"/>
    <property type="match status" value="1"/>
</dbReference>
<feature type="domain" description="ABM" evidence="1">
    <location>
        <begin position="5"/>
        <end position="93"/>
    </location>
</feature>
<dbReference type="InterPro" id="IPR050744">
    <property type="entry name" value="AI-2_Isomerase_LsrG"/>
</dbReference>
<name>A0ABU0YVD3_9PROT</name>
<dbReference type="PROSITE" id="PS51725">
    <property type="entry name" value="ABM"/>
    <property type="match status" value="1"/>
</dbReference>
<dbReference type="Proteomes" id="UP001230156">
    <property type="component" value="Unassembled WGS sequence"/>
</dbReference>
<comment type="caution">
    <text evidence="2">The sequence shown here is derived from an EMBL/GenBank/DDBJ whole genome shotgun (WGS) entry which is preliminary data.</text>
</comment>
<dbReference type="InterPro" id="IPR007138">
    <property type="entry name" value="ABM_dom"/>
</dbReference>
<dbReference type="Pfam" id="PF03992">
    <property type="entry name" value="ABM"/>
    <property type="match status" value="1"/>
</dbReference>
<dbReference type="SUPFAM" id="SSF54909">
    <property type="entry name" value="Dimeric alpha+beta barrel"/>
    <property type="match status" value="1"/>
</dbReference>
<dbReference type="EC" id="1.-.-.-" evidence="2"/>
<gene>
    <name evidence="2" type="ORF">Q8A70_28665</name>
</gene>
<dbReference type="PANTHER" id="PTHR33336">
    <property type="entry name" value="QUINOL MONOOXYGENASE YGIN-RELATED"/>
    <property type="match status" value="1"/>
</dbReference>
<accession>A0ABU0YVD3</accession>
<sequence length="101" mass="11602">MSTQLTLIAKLTAKPEHADALGANLRGLVDQTRAEAGSVDYHVHHDNSDPCVWIIYENWRSRADLNAHFERPYTQAVMSRFPEMLAREMELTFCTMISRRP</sequence>
<dbReference type="EMBL" id="JAUYVI010000016">
    <property type="protein sequence ID" value="MDQ7251694.1"/>
    <property type="molecule type" value="Genomic_DNA"/>
</dbReference>
<reference evidence="3" key="1">
    <citation type="submission" date="2023-08" db="EMBL/GenBank/DDBJ databases">
        <title>Rhodospirillaceae gen. nov., a novel taxon isolated from the Yangtze River Yuezi River estuary sludge.</title>
        <authorList>
            <person name="Ruan L."/>
        </authorList>
    </citation>
    <scope>NUCLEOTIDE SEQUENCE [LARGE SCALE GENOMIC DNA]</scope>
    <source>
        <strain evidence="3">R-7</strain>
    </source>
</reference>
<dbReference type="GO" id="GO:0004497">
    <property type="term" value="F:monooxygenase activity"/>
    <property type="evidence" value="ECO:0007669"/>
    <property type="project" value="UniProtKB-KW"/>
</dbReference>
<dbReference type="RefSeq" id="WP_379962289.1">
    <property type="nucleotide sequence ID" value="NZ_JAUYVI010000016.1"/>
</dbReference>
<keyword evidence="2" id="KW-0503">Monooxygenase</keyword>
<proteinExistence type="predicted"/>
<evidence type="ECO:0000313" key="2">
    <source>
        <dbReference type="EMBL" id="MDQ7251694.1"/>
    </source>
</evidence>
<keyword evidence="3" id="KW-1185">Reference proteome</keyword>
<keyword evidence="2" id="KW-0560">Oxidoreductase</keyword>
<dbReference type="InterPro" id="IPR011008">
    <property type="entry name" value="Dimeric_a/b-barrel"/>
</dbReference>
<dbReference type="Gene3D" id="3.30.70.100">
    <property type="match status" value="1"/>
</dbReference>
<evidence type="ECO:0000313" key="3">
    <source>
        <dbReference type="Proteomes" id="UP001230156"/>
    </source>
</evidence>
<protein>
    <submittedName>
        <fullName evidence="2">Quinol monooxygenase</fullName>
        <ecNumber evidence="2">1.-.-.-</ecNumber>
    </submittedName>
</protein>
<organism evidence="2 3">
    <name type="scientific">Dongia sedimenti</name>
    <dbReference type="NCBI Taxonomy" id="3064282"/>
    <lineage>
        <taxon>Bacteria</taxon>
        <taxon>Pseudomonadati</taxon>
        <taxon>Pseudomonadota</taxon>
        <taxon>Alphaproteobacteria</taxon>
        <taxon>Rhodospirillales</taxon>
        <taxon>Dongiaceae</taxon>
        <taxon>Dongia</taxon>
    </lineage>
</organism>
<evidence type="ECO:0000259" key="1">
    <source>
        <dbReference type="PROSITE" id="PS51725"/>
    </source>
</evidence>